<comment type="subcellular location">
    <subcellularLocation>
        <location evidence="1">Cell membrane</location>
        <topology evidence="1">Multi-pass membrane protein</topology>
    </subcellularLocation>
</comment>
<evidence type="ECO:0000256" key="8">
    <source>
        <dbReference type="SAM" id="MobiDB-lite"/>
    </source>
</evidence>
<dbReference type="AlphaFoldDB" id="A0A132MNE0"/>
<keyword evidence="3" id="KW-0813">Transport</keyword>
<dbReference type="GO" id="GO:0005886">
    <property type="term" value="C:plasma membrane"/>
    <property type="evidence" value="ECO:0007669"/>
    <property type="project" value="UniProtKB-SubCell"/>
</dbReference>
<feature type="transmembrane region" description="Helical" evidence="9">
    <location>
        <begin position="117"/>
        <end position="144"/>
    </location>
</feature>
<dbReference type="PATRIC" id="fig|1469144.10.peg.1120"/>
<keyword evidence="5 9" id="KW-0812">Transmembrane</keyword>
<accession>A0A132MNE0</accession>
<evidence type="ECO:0000313" key="10">
    <source>
        <dbReference type="EMBL" id="KWW99368.1"/>
    </source>
</evidence>
<evidence type="ECO:0000256" key="4">
    <source>
        <dbReference type="ARBA" id="ARBA00022475"/>
    </source>
</evidence>
<name>A0A132MNE0_9ACTN</name>
<feature type="transmembrane region" description="Helical" evidence="9">
    <location>
        <begin position="313"/>
        <end position="337"/>
    </location>
</feature>
<keyword evidence="6 9" id="KW-1133">Transmembrane helix</keyword>
<evidence type="ECO:0000256" key="7">
    <source>
        <dbReference type="ARBA" id="ARBA00023136"/>
    </source>
</evidence>
<gene>
    <name evidence="10" type="ORF">LI90_1003</name>
</gene>
<feature type="compositionally biased region" description="Basic and acidic residues" evidence="8">
    <location>
        <begin position="411"/>
        <end position="427"/>
    </location>
</feature>
<dbReference type="RefSeq" id="WP_066884700.1">
    <property type="nucleotide sequence ID" value="NZ_CP171739.1"/>
</dbReference>
<comment type="similarity">
    <text evidence="2">Belongs to the autoinducer-2 exporter (AI-2E) (TC 2.A.86) family.</text>
</comment>
<evidence type="ECO:0008006" key="12">
    <source>
        <dbReference type="Google" id="ProtNLM"/>
    </source>
</evidence>
<dbReference type="PANTHER" id="PTHR21716:SF53">
    <property type="entry name" value="PERMEASE PERM-RELATED"/>
    <property type="match status" value="1"/>
</dbReference>
<evidence type="ECO:0000256" key="6">
    <source>
        <dbReference type="ARBA" id="ARBA00022989"/>
    </source>
</evidence>
<dbReference type="Proteomes" id="UP000070188">
    <property type="component" value="Unassembled WGS sequence"/>
</dbReference>
<keyword evidence="4" id="KW-1003">Cell membrane</keyword>
<reference evidence="11" key="1">
    <citation type="submission" date="2015-04" db="EMBL/GenBank/DDBJ databases">
        <title>Physiological reanalysis, assessment of diazotrophy, and genome sequences of multiple isolates of Streptomyces thermoautotrophicus.</title>
        <authorList>
            <person name="MacKellar D.C."/>
            <person name="Lieber L."/>
            <person name="Norman J."/>
            <person name="Bolger A."/>
            <person name="Tobin C."/>
            <person name="Murray J.W."/>
            <person name="Chang R."/>
            <person name="Ford T."/>
            <person name="Nguyen P.Q."/>
            <person name="Woodward J."/>
            <person name="Permingeat H."/>
            <person name="Joshi N.S."/>
            <person name="Silver P.A."/>
            <person name="Usadel B."/>
            <person name="Rutherford A.W."/>
            <person name="Friesen M."/>
            <person name="Prell J."/>
        </authorList>
    </citation>
    <scope>NUCLEOTIDE SEQUENCE [LARGE SCALE GENOMIC DNA]</scope>
    <source>
        <strain evidence="11">H1</strain>
    </source>
</reference>
<dbReference type="PANTHER" id="PTHR21716">
    <property type="entry name" value="TRANSMEMBRANE PROTEIN"/>
    <property type="match status" value="1"/>
</dbReference>
<evidence type="ECO:0000256" key="2">
    <source>
        <dbReference type="ARBA" id="ARBA00009773"/>
    </source>
</evidence>
<evidence type="ECO:0000256" key="1">
    <source>
        <dbReference type="ARBA" id="ARBA00004651"/>
    </source>
</evidence>
<dbReference type="InterPro" id="IPR002549">
    <property type="entry name" value="AI-2E-like"/>
</dbReference>
<sequence>MGFWSRLRRTWQTVRDNSPEAAAVEQPGAAQVATSRRALDQTALRDTEHDPHPVPRPVRAAAAWSWRLLVIGAAIAVLLNLLGRFAILVFPVVIALFVATLLRPATVRLTGWGMPRGVAATIVFVSGFLILALALTALVTTLAAGLQDISQNLADAVQKIRGWLQAGPLKLSDRDFGQLWESLQRSLAQNRDKIASGALSTATVVGEVGAGFLLTLFATFFFIYDGEKIWAWIVRLFPRRVERDVDEAGRLAWQALTAIVRGTVIVAAVDAIAITILLLILKVPLAVPLGILIFFGAFIPIIGSVLAGTVAVLVALVVKGVVTALIVLAGLVVVMQLEGHVLQPLIMGKLVKLHPLAIVLAVSAGTLVAGIGGALVAVPIVAALNVSIQYFARLSERAEPREAVVESEAAEIPHADGRREASRPEIS</sequence>
<evidence type="ECO:0000256" key="9">
    <source>
        <dbReference type="SAM" id="Phobius"/>
    </source>
</evidence>
<dbReference type="Pfam" id="PF01594">
    <property type="entry name" value="AI-2E_transport"/>
    <property type="match status" value="1"/>
</dbReference>
<feature type="transmembrane region" description="Helical" evidence="9">
    <location>
        <begin position="212"/>
        <end position="237"/>
    </location>
</feature>
<feature type="transmembrane region" description="Helical" evidence="9">
    <location>
        <begin position="286"/>
        <end position="306"/>
    </location>
</feature>
<dbReference type="OrthoDB" id="9784366at2"/>
<evidence type="ECO:0000313" key="11">
    <source>
        <dbReference type="Proteomes" id="UP000070188"/>
    </source>
</evidence>
<dbReference type="GO" id="GO:0055085">
    <property type="term" value="P:transmembrane transport"/>
    <property type="evidence" value="ECO:0007669"/>
    <property type="project" value="TreeGrafter"/>
</dbReference>
<dbReference type="STRING" id="1469144.LI90_1003"/>
<comment type="caution">
    <text evidence="10">The sequence shown here is derived from an EMBL/GenBank/DDBJ whole genome shotgun (WGS) entry which is preliminary data.</text>
</comment>
<dbReference type="EMBL" id="LAXD01000001">
    <property type="protein sequence ID" value="KWW99368.1"/>
    <property type="molecule type" value="Genomic_DNA"/>
</dbReference>
<feature type="transmembrane region" description="Helical" evidence="9">
    <location>
        <begin position="357"/>
        <end position="384"/>
    </location>
</feature>
<feature type="transmembrane region" description="Helical" evidence="9">
    <location>
        <begin position="85"/>
        <end position="105"/>
    </location>
</feature>
<feature type="transmembrane region" description="Helical" evidence="9">
    <location>
        <begin position="258"/>
        <end position="280"/>
    </location>
</feature>
<protein>
    <recommendedName>
        <fullName evidence="12">AI-2E family transporter</fullName>
    </recommendedName>
</protein>
<evidence type="ECO:0000256" key="5">
    <source>
        <dbReference type="ARBA" id="ARBA00022692"/>
    </source>
</evidence>
<organism evidence="10 11">
    <name type="scientific">Carbonactinospora thermoautotrophica</name>
    <dbReference type="NCBI Taxonomy" id="1469144"/>
    <lineage>
        <taxon>Bacteria</taxon>
        <taxon>Bacillati</taxon>
        <taxon>Actinomycetota</taxon>
        <taxon>Actinomycetes</taxon>
        <taxon>Kitasatosporales</taxon>
        <taxon>Carbonactinosporaceae</taxon>
        <taxon>Carbonactinospora</taxon>
    </lineage>
</organism>
<proteinExistence type="inferred from homology"/>
<evidence type="ECO:0000256" key="3">
    <source>
        <dbReference type="ARBA" id="ARBA00022448"/>
    </source>
</evidence>
<feature type="transmembrane region" description="Helical" evidence="9">
    <location>
        <begin position="61"/>
        <end position="79"/>
    </location>
</feature>
<keyword evidence="7 9" id="KW-0472">Membrane</keyword>
<feature type="region of interest" description="Disordered" evidence="8">
    <location>
        <begin position="400"/>
        <end position="427"/>
    </location>
</feature>
<keyword evidence="11" id="KW-1185">Reference proteome</keyword>